<protein>
    <submittedName>
        <fullName evidence="1">Uncharacterized protein</fullName>
    </submittedName>
</protein>
<keyword evidence="2" id="KW-1185">Reference proteome</keyword>
<evidence type="ECO:0000313" key="2">
    <source>
        <dbReference type="Proteomes" id="UP000608513"/>
    </source>
</evidence>
<gene>
    <name evidence="1" type="ORF">H8N03_06765</name>
</gene>
<dbReference type="RefSeq" id="WP_187075398.1">
    <property type="nucleotide sequence ID" value="NZ_JACORT010000002.1"/>
</dbReference>
<name>A0A923MPT4_9BURK</name>
<accession>A0A923MPT4</accession>
<organism evidence="1 2">
    <name type="scientific">Ramlibacter cellulosilyticus</name>
    <dbReference type="NCBI Taxonomy" id="2764187"/>
    <lineage>
        <taxon>Bacteria</taxon>
        <taxon>Pseudomonadati</taxon>
        <taxon>Pseudomonadota</taxon>
        <taxon>Betaproteobacteria</taxon>
        <taxon>Burkholderiales</taxon>
        <taxon>Comamonadaceae</taxon>
        <taxon>Ramlibacter</taxon>
    </lineage>
</organism>
<dbReference type="EMBL" id="JACORT010000002">
    <property type="protein sequence ID" value="MBC5782641.1"/>
    <property type="molecule type" value="Genomic_DNA"/>
</dbReference>
<comment type="caution">
    <text evidence="1">The sequence shown here is derived from an EMBL/GenBank/DDBJ whole genome shotgun (WGS) entry which is preliminary data.</text>
</comment>
<evidence type="ECO:0000313" key="1">
    <source>
        <dbReference type="EMBL" id="MBC5782641.1"/>
    </source>
</evidence>
<dbReference type="AlphaFoldDB" id="A0A923MPT4"/>
<dbReference type="Proteomes" id="UP000608513">
    <property type="component" value="Unassembled WGS sequence"/>
</dbReference>
<proteinExistence type="predicted"/>
<sequence>MRSENFFYEIQGKFKAASGAGDAGGGSDFQGRYMGHLLKAVGSRHPEVYRALSGQRGRWEGSLEFTYGRHGRRADLALTREGEDSPSVLVEIKAADGANATFNNQQLLDYADWARAEPGRKVLLLTHYPLPLSTQKELKGKACGGIVSHLRLTHLADQLRVASDRTGSSLLDLFLEYLEQQGLAMTRLTSTDILSLKTFLAFSFLPHIGHAGKMIKGERVANGASAFSLLVKNWQMLTAHITDAQGAAMNDAKKKLGRPGTKFRANPLYKADTPLTTTDESGDYWTYSRKLGGTWIIYTDCAIGKVGSQTVHLRYGLKLGIKKGTSTKREEAFDSNVYAAIWTSKRDLGWFDGENLRPGSGKGEALFEVYAAKLSDQTVLLRSLKSSIRKALGEAIKTAKKEDEGGMQKLLESVREPLTHF</sequence>
<reference evidence="1" key="1">
    <citation type="submission" date="2020-08" db="EMBL/GenBank/DDBJ databases">
        <title>Ramlibacter sp. USB13 16S ribosomal RNA gene genome sequencing and assembly.</title>
        <authorList>
            <person name="Kang M."/>
        </authorList>
    </citation>
    <scope>NUCLEOTIDE SEQUENCE</scope>
    <source>
        <strain evidence="1">USB13</strain>
    </source>
</reference>